<evidence type="ECO:0000313" key="8">
    <source>
        <dbReference type="Proteomes" id="UP001190925"/>
    </source>
</evidence>
<keyword evidence="2 5" id="KW-0808">Transferase</keyword>
<evidence type="ECO:0000256" key="3">
    <source>
        <dbReference type="ARBA" id="ARBA00022777"/>
    </source>
</evidence>
<evidence type="ECO:0000256" key="5">
    <source>
        <dbReference type="PIRNR" id="PIRNR000723"/>
    </source>
</evidence>
<dbReference type="CDD" id="cd04235">
    <property type="entry name" value="AAK_CK"/>
    <property type="match status" value="1"/>
</dbReference>
<organism evidence="7 8">
    <name type="scientific">Candidatus Nanogingivalis gingivitcus</name>
    <dbReference type="NCBI Taxonomy" id="2171992"/>
    <lineage>
        <taxon>Bacteria</taxon>
        <taxon>Candidatus Saccharimonadota</taxon>
        <taxon>Candidatus Nanosyncoccalia</taxon>
        <taxon>Candidatus Nanogingivales</taxon>
        <taxon>Candidatus Nanogingivalaceae</taxon>
        <taxon>Candidatus Nanogingivalis</taxon>
    </lineage>
</organism>
<gene>
    <name evidence="7" type="primary">arcC1</name>
    <name evidence="7" type="ORF">G6CMJM_00046</name>
</gene>
<dbReference type="RefSeq" id="WP_129718483.1">
    <property type="nucleotide sequence ID" value="NZ_PRLK01000001.1"/>
</dbReference>
<reference evidence="7 8" key="1">
    <citation type="journal article" date="2018" name="bioRxiv">
        <title>Evidence of independent acquisition and adaption of ultra-small bacteria to human hosts across the highly diverse yet reduced genomes of the phylum Saccharibacteria.</title>
        <authorList>
            <person name="McLean J.S."/>
            <person name="Bor B."/>
            <person name="To T.T."/>
            <person name="Liu Q."/>
            <person name="Kearns K.A."/>
            <person name="Solden L.M."/>
            <person name="Wrighton K.C."/>
            <person name="He X."/>
            <person name="Shi W."/>
        </authorList>
    </citation>
    <scope>NUCLEOTIDE SEQUENCE [LARGE SCALE GENOMIC DNA]</scope>
    <source>
        <strain evidence="7 8">TM7_CMJM_G6_1_HOT_870</strain>
    </source>
</reference>
<dbReference type="EMBL" id="PRLK01000001">
    <property type="protein sequence ID" value="RYC72947.1"/>
    <property type="molecule type" value="Genomic_DNA"/>
</dbReference>
<dbReference type="NCBIfam" id="NF009007">
    <property type="entry name" value="PRK12352.1"/>
    <property type="match status" value="1"/>
</dbReference>
<dbReference type="InterPro" id="IPR001048">
    <property type="entry name" value="Asp/Glu/Uridylate_kinase"/>
</dbReference>
<feature type="domain" description="Aspartate/glutamate/uridylate kinase" evidence="6">
    <location>
        <begin position="3"/>
        <end position="291"/>
    </location>
</feature>
<keyword evidence="3 5" id="KW-0418">Kinase</keyword>
<evidence type="ECO:0000256" key="2">
    <source>
        <dbReference type="ARBA" id="ARBA00022679"/>
    </source>
</evidence>
<dbReference type="SUPFAM" id="SSF53633">
    <property type="entry name" value="Carbamate kinase-like"/>
    <property type="match status" value="1"/>
</dbReference>
<dbReference type="Gene3D" id="3.40.1160.10">
    <property type="entry name" value="Acetylglutamate kinase-like"/>
    <property type="match status" value="1"/>
</dbReference>
<comment type="similarity">
    <text evidence="1 5">Belongs to the carbamate kinase family.</text>
</comment>
<protein>
    <recommendedName>
        <fullName evidence="4 5">Carbamate kinase</fullName>
    </recommendedName>
</protein>
<dbReference type="Proteomes" id="UP001190925">
    <property type="component" value="Unassembled WGS sequence"/>
</dbReference>
<accession>A0ABY0FJ41</accession>
<dbReference type="PIRSF" id="PIRSF000723">
    <property type="entry name" value="Carbamate_kin"/>
    <property type="match status" value="1"/>
</dbReference>
<dbReference type="PRINTS" id="PR01469">
    <property type="entry name" value="CARBMTKINASE"/>
</dbReference>
<evidence type="ECO:0000259" key="6">
    <source>
        <dbReference type="Pfam" id="PF00696"/>
    </source>
</evidence>
<dbReference type="GO" id="GO:0008804">
    <property type="term" value="F:carbamate kinase activity"/>
    <property type="evidence" value="ECO:0007669"/>
    <property type="project" value="UniProtKB-EC"/>
</dbReference>
<evidence type="ECO:0000313" key="7">
    <source>
        <dbReference type="EMBL" id="RYC72947.1"/>
    </source>
</evidence>
<reference evidence="7 8" key="2">
    <citation type="journal article" date="2020" name="Cell Rep.">
        <title>Acquisition and Adaptation of Ultra-small Parasitic Reduced Genome Bacteria to Mammalian Hosts.</title>
        <authorList>
            <person name="McLean J.S."/>
            <person name="Bor B."/>
            <person name="Kerns K.A."/>
            <person name="Liu Q."/>
            <person name="To T.T."/>
            <person name="Solden L."/>
            <person name="Hendrickson E.L."/>
            <person name="Wrighton K."/>
            <person name="Shi W."/>
            <person name="He X."/>
        </authorList>
    </citation>
    <scope>NUCLEOTIDE SEQUENCE [LARGE SCALE GENOMIC DNA]</scope>
    <source>
        <strain evidence="7 8">TM7_CMJM_G6_1_HOT_870</strain>
    </source>
</reference>
<dbReference type="PANTHER" id="PTHR30409">
    <property type="entry name" value="CARBAMATE KINASE"/>
    <property type="match status" value="1"/>
</dbReference>
<name>A0ABY0FJ41_9BACT</name>
<evidence type="ECO:0000256" key="4">
    <source>
        <dbReference type="NCBIfam" id="TIGR00746"/>
    </source>
</evidence>
<keyword evidence="8" id="KW-1185">Reference proteome</keyword>
<evidence type="ECO:0000256" key="1">
    <source>
        <dbReference type="ARBA" id="ARBA00011066"/>
    </source>
</evidence>
<dbReference type="NCBIfam" id="TIGR00746">
    <property type="entry name" value="arcC"/>
    <property type="match status" value="1"/>
</dbReference>
<dbReference type="InterPro" id="IPR036393">
    <property type="entry name" value="AceGlu_kinase-like_sf"/>
</dbReference>
<proteinExistence type="inferred from homology"/>
<dbReference type="Pfam" id="PF00696">
    <property type="entry name" value="AA_kinase"/>
    <property type="match status" value="1"/>
</dbReference>
<dbReference type="InterPro" id="IPR003964">
    <property type="entry name" value="Carb_kinase"/>
</dbReference>
<sequence>MSKIVVALGGNALQRDGEASAIEQELVAKETVKKLIPLIMAGHQIVIVHGNGPQVGNIVLHEEAINTDSTPTMPLHTCVAMTQGMIGYWLQKALAEKFNKLKSYKTAVSLVTQVLVSEEDPAFANPTKPIGPFYSEEEAENVKNEKGYTVKEDSGRGWRRVVPSPKPVEILETYTINKLINSGATVIASGGGGIPVVKTEDGYKGVDCVIDKDFAAELLAEKIKADVLLILTAVDNAMINYGHENQQILGTISIEEAKKYIDEGQFGAGSMLPKVQACVRFAEKGGKAIITSLDNAQDAIQNNLGTIIKR</sequence>
<dbReference type="PANTHER" id="PTHR30409:SF1">
    <property type="entry name" value="CARBAMATE KINASE-RELATED"/>
    <property type="match status" value="1"/>
</dbReference>
<comment type="caution">
    <text evidence="7">The sequence shown here is derived from an EMBL/GenBank/DDBJ whole genome shotgun (WGS) entry which is preliminary data.</text>
</comment>